<evidence type="ECO:0000313" key="2">
    <source>
        <dbReference type="EMBL" id="CAB0037328.1"/>
    </source>
</evidence>
<accession>A0A6H5IGN4</accession>
<evidence type="ECO:0000256" key="1">
    <source>
        <dbReference type="SAM" id="MobiDB-lite"/>
    </source>
</evidence>
<proteinExistence type="predicted"/>
<dbReference type="EMBL" id="CADCXV010000850">
    <property type="protein sequence ID" value="CAB0037328.1"/>
    <property type="molecule type" value="Genomic_DNA"/>
</dbReference>
<dbReference type="Proteomes" id="UP000479190">
    <property type="component" value="Unassembled WGS sequence"/>
</dbReference>
<keyword evidence="3" id="KW-1185">Reference proteome</keyword>
<sequence length="124" mass="13966">MHRCGCDASLACLHYRGRASSLYPVPKSQTWVHLITPDCTTLVITLINFLHVKKSLGDPEVQHANLKIIDKSLRTTSYGSRARRSSIRNNSDTTIRPTNSRDIPLEQEVPSNLKRLKRAATLDQ</sequence>
<reference evidence="2 3" key="1">
    <citation type="submission" date="2020-02" db="EMBL/GenBank/DDBJ databases">
        <authorList>
            <person name="Ferguson B K."/>
        </authorList>
    </citation>
    <scope>NUCLEOTIDE SEQUENCE [LARGE SCALE GENOMIC DNA]</scope>
</reference>
<organism evidence="2 3">
    <name type="scientific">Trichogramma brassicae</name>
    <dbReference type="NCBI Taxonomy" id="86971"/>
    <lineage>
        <taxon>Eukaryota</taxon>
        <taxon>Metazoa</taxon>
        <taxon>Ecdysozoa</taxon>
        <taxon>Arthropoda</taxon>
        <taxon>Hexapoda</taxon>
        <taxon>Insecta</taxon>
        <taxon>Pterygota</taxon>
        <taxon>Neoptera</taxon>
        <taxon>Endopterygota</taxon>
        <taxon>Hymenoptera</taxon>
        <taxon>Apocrita</taxon>
        <taxon>Proctotrupomorpha</taxon>
        <taxon>Chalcidoidea</taxon>
        <taxon>Trichogrammatidae</taxon>
        <taxon>Trichogramma</taxon>
    </lineage>
</organism>
<protein>
    <submittedName>
        <fullName evidence="2">Uncharacterized protein</fullName>
    </submittedName>
</protein>
<feature type="region of interest" description="Disordered" evidence="1">
    <location>
        <begin position="77"/>
        <end position="108"/>
    </location>
</feature>
<name>A0A6H5IGN4_9HYME</name>
<feature type="compositionally biased region" description="Polar residues" evidence="1">
    <location>
        <begin position="92"/>
        <end position="101"/>
    </location>
</feature>
<gene>
    <name evidence="2" type="ORF">TBRA_LOCUS9161</name>
</gene>
<dbReference type="AlphaFoldDB" id="A0A6H5IGN4"/>
<evidence type="ECO:0000313" key="3">
    <source>
        <dbReference type="Proteomes" id="UP000479190"/>
    </source>
</evidence>